<evidence type="ECO:0000313" key="3">
    <source>
        <dbReference type="EMBL" id="MBY5958669.1"/>
    </source>
</evidence>
<evidence type="ECO:0000313" key="4">
    <source>
        <dbReference type="Proteomes" id="UP000753961"/>
    </source>
</evidence>
<keyword evidence="1" id="KW-0813">Transport</keyword>
<reference evidence="3" key="1">
    <citation type="submission" date="2021-06" db="EMBL/GenBank/DDBJ databases">
        <title>44 bacteria genomes isolated from Dapeng, Shenzhen.</title>
        <authorList>
            <person name="Zheng W."/>
            <person name="Yu S."/>
            <person name="Huang Y."/>
        </authorList>
    </citation>
    <scope>NUCLEOTIDE SEQUENCE</scope>
    <source>
        <strain evidence="3">DP5N28-2</strain>
    </source>
</reference>
<dbReference type="Pfam" id="PF07715">
    <property type="entry name" value="Plug"/>
    <property type="match status" value="1"/>
</dbReference>
<keyword evidence="1" id="KW-0472">Membrane</keyword>
<dbReference type="Proteomes" id="UP000753961">
    <property type="component" value="Unassembled WGS sequence"/>
</dbReference>
<sequence length="1011" mass="112217">MKPKRFLPFFFIGFFFWILTPSLLAQDEITYTGQVTAGDSGEPLIGVNILILRTGSGTQTDFDGNYELVAQPGDSIQISYIGYDPILYQLGVETQLDFSMESGNQMLEEIIVVGYGTQKQKDLTSSITTVSSEEIMKTPTGQAMQSLQGKVAGMQIVSSGAPGSAPQVRVRGIGSYPGGNNEAPLYVVDGMFFDNIDFLNTSDIATISVLKDASAAAIYGVRAANGVVLIETKSGRQDQPAQITYNGYYGVQVANNVMKMANSQQFTQIISELDPDRFPDYQFILNAMQRYGRSRVDPNIPDVNTDWYSKIIRPAPIQNHSINVTGGGSSATYALGANFFGQDGILDMKNEYQRFNLRSKVDYQALDWLNLGGNMILSNGTKYSPENTAWFRAYLAVPILPVLDEQIPNAFPDPYASAQYLGYRGGQNPFPAMEYNDNKEKIRKLLANFYVEVDLIPDKLSFKTTYNHNFTALDLRNVDLPYFSSPGFQNPDAGIRRTWSTFSNQIWDNILTFKDQYGAHGLTIMGGASYRDEAYSQLGASARNFPTDREEAWYIDQAETIVVDAVGDGGSHQYGMSYFGRLSYNFDHKYLLYGTFRADGSSKYQQKWGYFPTVGAGWVLSQEDFFDVAGIDYLKLRGSWGELGNDNIQASDGARTTQVVNTVFGGQMVPGTQTSNVFSSLRWEVVEELNFGLTANLMDSRMTVDADYYTRDTKNAAIRVGIPLIGGTVLRNVGVIRNAGFELALNWTDKISDDWNYQIGGNISTLKNEVRDLFGQPYIDGGSAEFRQRSIVGQPVLAFFGREVTGVYQNQSEIEADPIAKDNNLEPGDLKFKDQNGDGVMDGEDRVILGSYFPDLMYGFNLGMSFRSFNLSANFIGQSGNSILNRKRGEYIFTNDTNLDADLAVNRWHGEGTSDKYPSANGLRKGWNQSLSDYYIEDGSFFRIQNVTLSYTVPGTTLLGGNFPETTLTLTADRPVTIFDYNGFNPEVADGIDRQTYPIPSVYTVGLNVKF</sequence>
<evidence type="ECO:0000256" key="1">
    <source>
        <dbReference type="PROSITE-ProRule" id="PRU01360"/>
    </source>
</evidence>
<comment type="subcellular location">
    <subcellularLocation>
        <location evidence="1">Cell outer membrane</location>
        <topology evidence="1">Multi-pass membrane protein</topology>
    </subcellularLocation>
</comment>
<dbReference type="NCBIfam" id="TIGR04056">
    <property type="entry name" value="OMP_RagA_SusC"/>
    <property type="match status" value="1"/>
</dbReference>
<keyword evidence="1" id="KW-0812">Transmembrane</keyword>
<keyword evidence="3" id="KW-0675">Receptor</keyword>
<protein>
    <submittedName>
        <fullName evidence="3">TonB-dependent receptor</fullName>
    </submittedName>
</protein>
<feature type="domain" description="TonB-dependent receptor plug" evidence="2">
    <location>
        <begin position="120"/>
        <end position="227"/>
    </location>
</feature>
<dbReference type="EMBL" id="JAHVHU010000009">
    <property type="protein sequence ID" value="MBY5958669.1"/>
    <property type="molecule type" value="Genomic_DNA"/>
</dbReference>
<keyword evidence="4" id="KW-1185">Reference proteome</keyword>
<dbReference type="PROSITE" id="PS52016">
    <property type="entry name" value="TONB_DEPENDENT_REC_3"/>
    <property type="match status" value="1"/>
</dbReference>
<gene>
    <name evidence="3" type="ORF">KUV50_11025</name>
</gene>
<dbReference type="GO" id="GO:0009279">
    <property type="term" value="C:cell outer membrane"/>
    <property type="evidence" value="ECO:0007669"/>
    <property type="project" value="UniProtKB-SubCell"/>
</dbReference>
<dbReference type="SUPFAM" id="SSF56935">
    <property type="entry name" value="Porins"/>
    <property type="match status" value="1"/>
</dbReference>
<dbReference type="InterPro" id="IPR023997">
    <property type="entry name" value="TonB-dep_OMP_SusC/RagA_CS"/>
</dbReference>
<dbReference type="SUPFAM" id="SSF49464">
    <property type="entry name" value="Carboxypeptidase regulatory domain-like"/>
    <property type="match status" value="1"/>
</dbReference>
<keyword evidence="1" id="KW-0998">Cell outer membrane</keyword>
<evidence type="ECO:0000259" key="2">
    <source>
        <dbReference type="Pfam" id="PF07715"/>
    </source>
</evidence>
<dbReference type="InterPro" id="IPR008969">
    <property type="entry name" value="CarboxyPept-like_regulatory"/>
</dbReference>
<dbReference type="InterPro" id="IPR012910">
    <property type="entry name" value="Plug_dom"/>
</dbReference>
<comment type="similarity">
    <text evidence="1">Belongs to the TonB-dependent receptor family.</text>
</comment>
<dbReference type="Gene3D" id="2.60.40.1120">
    <property type="entry name" value="Carboxypeptidase-like, regulatory domain"/>
    <property type="match status" value="1"/>
</dbReference>
<proteinExistence type="inferred from homology"/>
<name>A0A953HP43_9BACT</name>
<dbReference type="Pfam" id="PF13715">
    <property type="entry name" value="CarbopepD_reg_2"/>
    <property type="match status" value="1"/>
</dbReference>
<dbReference type="InterPro" id="IPR023996">
    <property type="entry name" value="TonB-dep_OMP_SusC/RagA"/>
</dbReference>
<dbReference type="AlphaFoldDB" id="A0A953HP43"/>
<dbReference type="InterPro" id="IPR037066">
    <property type="entry name" value="Plug_dom_sf"/>
</dbReference>
<dbReference type="InterPro" id="IPR039426">
    <property type="entry name" value="TonB-dep_rcpt-like"/>
</dbReference>
<keyword evidence="1" id="KW-1134">Transmembrane beta strand</keyword>
<accession>A0A953HP43</accession>
<dbReference type="NCBIfam" id="TIGR04057">
    <property type="entry name" value="SusC_RagA_signa"/>
    <property type="match status" value="1"/>
</dbReference>
<comment type="caution">
    <text evidence="3">The sequence shown here is derived from an EMBL/GenBank/DDBJ whole genome shotgun (WGS) entry which is preliminary data.</text>
</comment>
<dbReference type="RefSeq" id="WP_222580201.1">
    <property type="nucleotide sequence ID" value="NZ_JAHVHU010000009.1"/>
</dbReference>
<dbReference type="Gene3D" id="2.170.130.10">
    <property type="entry name" value="TonB-dependent receptor, plug domain"/>
    <property type="match status" value="1"/>
</dbReference>
<organism evidence="3 4">
    <name type="scientific">Membranihabitans marinus</name>
    <dbReference type="NCBI Taxonomy" id="1227546"/>
    <lineage>
        <taxon>Bacteria</taxon>
        <taxon>Pseudomonadati</taxon>
        <taxon>Bacteroidota</taxon>
        <taxon>Saprospiria</taxon>
        <taxon>Saprospirales</taxon>
        <taxon>Saprospiraceae</taxon>
        <taxon>Membranihabitans</taxon>
    </lineage>
</organism>